<feature type="domain" description="Helix-turn-helix" evidence="1">
    <location>
        <begin position="44"/>
        <end position="94"/>
    </location>
</feature>
<dbReference type="GO" id="GO:0003677">
    <property type="term" value="F:DNA binding"/>
    <property type="evidence" value="ECO:0007669"/>
    <property type="project" value="InterPro"/>
</dbReference>
<keyword evidence="3" id="KW-1185">Reference proteome</keyword>
<proteinExistence type="predicted"/>
<dbReference type="InterPro" id="IPR038148">
    <property type="entry name" value="Tn1545/Tn916_Xis"/>
</dbReference>
<evidence type="ECO:0000259" key="1">
    <source>
        <dbReference type="Pfam" id="PF12728"/>
    </source>
</evidence>
<dbReference type="EMBL" id="JAOSHN010000014">
    <property type="protein sequence ID" value="MCU7380822.1"/>
    <property type="molecule type" value="Genomic_DNA"/>
</dbReference>
<dbReference type="InterPro" id="IPR009061">
    <property type="entry name" value="DNA-bd_dom_put_sf"/>
</dbReference>
<organism evidence="2 3">
    <name type="scientific">Hominibacterium faecale</name>
    <dbReference type="NCBI Taxonomy" id="2839743"/>
    <lineage>
        <taxon>Bacteria</taxon>
        <taxon>Bacillati</taxon>
        <taxon>Bacillota</taxon>
        <taxon>Clostridia</taxon>
        <taxon>Peptostreptococcales</taxon>
        <taxon>Anaerovoracaceae</taxon>
        <taxon>Hominibacterium</taxon>
    </lineage>
</organism>
<name>A0A9J6QZ70_9FIRM</name>
<reference evidence="2" key="1">
    <citation type="submission" date="2022-09" db="EMBL/GenBank/DDBJ databases">
        <title>Culturomic study of gut microbiota in children with autism spectrum disorder.</title>
        <authorList>
            <person name="Efimov B.A."/>
            <person name="Chaplin A.V."/>
            <person name="Sokolova S.R."/>
            <person name="Pikina A.P."/>
            <person name="Korzhanova M."/>
            <person name="Belova V."/>
            <person name="Korostin D."/>
        </authorList>
    </citation>
    <scope>NUCLEOTIDE SEQUENCE</scope>
    <source>
        <strain evidence="2">ASD5510</strain>
    </source>
</reference>
<dbReference type="RefSeq" id="WP_269478818.1">
    <property type="nucleotide sequence ID" value="NZ_JAOSHN010000014.1"/>
</dbReference>
<evidence type="ECO:0000313" key="3">
    <source>
        <dbReference type="Proteomes" id="UP001065549"/>
    </source>
</evidence>
<dbReference type="AlphaFoldDB" id="A0A9J6QZ70"/>
<protein>
    <submittedName>
        <fullName evidence="2">Helix-turn-helix domain-containing protein</fullName>
    </submittedName>
</protein>
<dbReference type="SUPFAM" id="SSF46955">
    <property type="entry name" value="Putative DNA-binding domain"/>
    <property type="match status" value="1"/>
</dbReference>
<dbReference type="NCBIfam" id="TIGR01764">
    <property type="entry name" value="excise"/>
    <property type="match status" value="1"/>
</dbReference>
<dbReference type="Proteomes" id="UP001065549">
    <property type="component" value="Unassembled WGS sequence"/>
</dbReference>
<dbReference type="InterPro" id="IPR010093">
    <property type="entry name" value="SinI_DNA-bd"/>
</dbReference>
<dbReference type="Gene3D" id="3.90.105.50">
    <property type="match status" value="1"/>
</dbReference>
<dbReference type="Pfam" id="PF12728">
    <property type="entry name" value="HTH_17"/>
    <property type="match status" value="1"/>
</dbReference>
<dbReference type="InterPro" id="IPR041657">
    <property type="entry name" value="HTH_17"/>
</dbReference>
<gene>
    <name evidence="2" type="ORF">OBO34_21135</name>
</gene>
<comment type="caution">
    <text evidence="2">The sequence shown here is derived from an EMBL/GenBank/DDBJ whole genome shotgun (WGS) entry which is preliminary data.</text>
</comment>
<evidence type="ECO:0000313" key="2">
    <source>
        <dbReference type="EMBL" id="MCU7380822.1"/>
    </source>
</evidence>
<sequence>MSELIVPQAMFDAFIDAIADRVADKLAERHAQMQPEPLPDNTTFTVEEAAEHIGVSKETIYKLVRSGEVPAFKVGRSGGKWHIYKRELDKWIADGGSA</sequence>
<accession>A0A9J6QZ70</accession>